<comment type="similarity">
    <text evidence="1">Belongs to the prokaryotic molybdopterin-containing oxidoreductase family.</text>
</comment>
<proteinExistence type="inferred from homology"/>
<dbReference type="Gene3D" id="3.40.228.10">
    <property type="entry name" value="Dimethylsulfoxide Reductase, domain 2"/>
    <property type="match status" value="1"/>
</dbReference>
<dbReference type="AlphaFoldDB" id="A0A4Q0XPU9"/>
<dbReference type="EMBL" id="PDKN01000006">
    <property type="protein sequence ID" value="RXJ56277.1"/>
    <property type="molecule type" value="Genomic_DNA"/>
</dbReference>
<dbReference type="InterPro" id="IPR050612">
    <property type="entry name" value="Prok_Mopterin_Oxidored"/>
</dbReference>
<dbReference type="Pfam" id="PF00384">
    <property type="entry name" value="Molybdopterin"/>
    <property type="match status" value="1"/>
</dbReference>
<keyword evidence="4" id="KW-0411">Iron-sulfur</keyword>
<keyword evidence="8" id="KW-1185">Reference proteome</keyword>
<dbReference type="PANTHER" id="PTHR43742:SF6">
    <property type="entry name" value="OXIDOREDUCTASE YYAE-RELATED"/>
    <property type="match status" value="1"/>
</dbReference>
<evidence type="ECO:0000256" key="4">
    <source>
        <dbReference type="ARBA" id="ARBA00023014"/>
    </source>
</evidence>
<accession>A0A4Q0XPU9</accession>
<evidence type="ECO:0000259" key="5">
    <source>
        <dbReference type="Pfam" id="PF00384"/>
    </source>
</evidence>
<evidence type="ECO:0000256" key="3">
    <source>
        <dbReference type="ARBA" id="ARBA00023004"/>
    </source>
</evidence>
<protein>
    <submittedName>
        <fullName evidence="7">Molybdopterin oxidoreductase</fullName>
    </submittedName>
</protein>
<reference evidence="7 8" key="1">
    <citation type="submission" date="2017-10" db="EMBL/GenBank/DDBJ databases">
        <title>Genomics of the genus Arcobacter.</title>
        <authorList>
            <person name="Perez-Cataluna A."/>
            <person name="Figueras M.J."/>
        </authorList>
    </citation>
    <scope>NUCLEOTIDE SEQUENCE [LARGE SCALE GENOMIC DNA]</scope>
    <source>
        <strain evidence="7 8">CECT 8987</strain>
    </source>
</reference>
<sequence>MHNSFQGWSKLNLNSVACPLDCYDTCEAVYEDGKCKPNKKHPTTGSKLCVNFGHLLNETVLEQPFFNNESLELDRALSMLVEKLKSSEAQNVLYYKGSGNLGVMQSAPKAFFASYGATLTRGSLCDGGGGEGLEQGRGKVVNPPIENLLNADVIICWGRNFSVTSSHMYELVKDKTFITIDPIKTDMAKKSALHLQINPKTDDELALLLTRFAYMNDLEDEASFQEYASGADWFFDLAKSRPVVSYEATTGVTLKEVTTFMEMIQNKKVAIMVGLGVQKYYEGATIMRCIDSFAAYIGVHNKEAGGLWYLSDSMYGYEKQFLATPKKRVDIPSVNFADYEVVFIQGANPVISAPNTKRVIEGLKKSFVVYFGTTFNETCEYANLIIPSTMFLEKEDVRISYGHEYKAVSNKVREKTTQSITEYELAQYLCNAFNLPALKEEQSVLEYYRNTTPERSHILESFEFVEEADIVHLYEEKEEHEYYLITAKTKKCLNSQFKTDDNVYMNSSCGINEGAEVTISSSYGQASFILKHSDDVKENCVLIYAGAKNVNHLTSHKSDEASFSAMYQEVLVTVELS</sequence>
<dbReference type="InterPro" id="IPR009010">
    <property type="entry name" value="Asp_de-COase-like_dom_sf"/>
</dbReference>
<feature type="domain" description="Molybdopterin oxidoreductase" evidence="5">
    <location>
        <begin position="75"/>
        <end position="429"/>
    </location>
</feature>
<evidence type="ECO:0000256" key="2">
    <source>
        <dbReference type="ARBA" id="ARBA00022723"/>
    </source>
</evidence>
<name>A0A4Q0XPU9_9BACT</name>
<dbReference type="OrthoDB" id="9810782at2"/>
<gene>
    <name evidence="7" type="ORF">CRV04_09545</name>
</gene>
<dbReference type="GO" id="GO:0046872">
    <property type="term" value="F:metal ion binding"/>
    <property type="evidence" value="ECO:0007669"/>
    <property type="project" value="UniProtKB-KW"/>
</dbReference>
<evidence type="ECO:0000313" key="7">
    <source>
        <dbReference type="EMBL" id="RXJ56277.1"/>
    </source>
</evidence>
<dbReference type="Proteomes" id="UP000290657">
    <property type="component" value="Unassembled WGS sequence"/>
</dbReference>
<evidence type="ECO:0000313" key="8">
    <source>
        <dbReference type="Proteomes" id="UP000290657"/>
    </source>
</evidence>
<dbReference type="GO" id="GO:0016491">
    <property type="term" value="F:oxidoreductase activity"/>
    <property type="evidence" value="ECO:0007669"/>
    <property type="project" value="InterPro"/>
</dbReference>
<dbReference type="InterPro" id="IPR006657">
    <property type="entry name" value="MoPterin_dinucl-bd_dom"/>
</dbReference>
<dbReference type="SUPFAM" id="SSF50692">
    <property type="entry name" value="ADC-like"/>
    <property type="match status" value="1"/>
</dbReference>
<dbReference type="Gene3D" id="3.40.50.740">
    <property type="match status" value="1"/>
</dbReference>
<dbReference type="GO" id="GO:0043546">
    <property type="term" value="F:molybdopterin cofactor binding"/>
    <property type="evidence" value="ECO:0007669"/>
    <property type="project" value="InterPro"/>
</dbReference>
<dbReference type="SUPFAM" id="SSF53706">
    <property type="entry name" value="Formate dehydrogenase/DMSO reductase, domains 1-3"/>
    <property type="match status" value="1"/>
</dbReference>
<comment type="caution">
    <text evidence="7">The sequence shown here is derived from an EMBL/GenBank/DDBJ whole genome shotgun (WGS) entry which is preliminary data.</text>
</comment>
<dbReference type="Pfam" id="PF01568">
    <property type="entry name" value="Molydop_binding"/>
    <property type="match status" value="1"/>
</dbReference>
<keyword evidence="2" id="KW-0479">Metal-binding</keyword>
<dbReference type="Gene3D" id="3.30.2070.10">
    <property type="entry name" value="Formate dehydrogenase/DMSO reductase"/>
    <property type="match status" value="1"/>
</dbReference>
<evidence type="ECO:0000256" key="1">
    <source>
        <dbReference type="ARBA" id="ARBA00010312"/>
    </source>
</evidence>
<organism evidence="7 8">
    <name type="scientific">Candidatus Marinarcus aquaticus</name>
    <dbReference type="NCBI Taxonomy" id="2044504"/>
    <lineage>
        <taxon>Bacteria</taxon>
        <taxon>Pseudomonadati</taxon>
        <taxon>Campylobacterota</taxon>
        <taxon>Epsilonproteobacteria</taxon>
        <taxon>Campylobacterales</taxon>
        <taxon>Arcobacteraceae</taxon>
        <taxon>Candidatus Marinarcus</taxon>
    </lineage>
</organism>
<evidence type="ECO:0000259" key="6">
    <source>
        <dbReference type="Pfam" id="PF01568"/>
    </source>
</evidence>
<dbReference type="InterPro" id="IPR006656">
    <property type="entry name" value="Mopterin_OxRdtase"/>
</dbReference>
<dbReference type="PANTHER" id="PTHR43742">
    <property type="entry name" value="TRIMETHYLAMINE-N-OXIDE REDUCTASE"/>
    <property type="match status" value="1"/>
</dbReference>
<feature type="domain" description="Molybdopterin dinucleotide-binding" evidence="6">
    <location>
        <begin position="486"/>
        <end position="570"/>
    </location>
</feature>
<keyword evidence="3" id="KW-0408">Iron</keyword>